<keyword evidence="1" id="KW-1133">Transmembrane helix</keyword>
<dbReference type="KEGG" id="spai:FPZ24_02940"/>
<gene>
    <name evidence="2" type="ORF">FPZ24_02940</name>
</gene>
<dbReference type="AlphaFoldDB" id="A0A5B8LF44"/>
<dbReference type="Proteomes" id="UP000315673">
    <property type="component" value="Chromosome"/>
</dbReference>
<organism evidence="2 3">
    <name type="scientific">Sphingomonas panacisoli</name>
    <dbReference type="NCBI Taxonomy" id="1813879"/>
    <lineage>
        <taxon>Bacteria</taxon>
        <taxon>Pseudomonadati</taxon>
        <taxon>Pseudomonadota</taxon>
        <taxon>Alphaproteobacteria</taxon>
        <taxon>Sphingomonadales</taxon>
        <taxon>Sphingomonadaceae</taxon>
        <taxon>Sphingomonas</taxon>
    </lineage>
</organism>
<name>A0A5B8LF44_9SPHN</name>
<dbReference type="RefSeq" id="WP_146569640.1">
    <property type="nucleotide sequence ID" value="NZ_CP042306.1"/>
</dbReference>
<protein>
    <submittedName>
        <fullName evidence="2">Uncharacterized protein</fullName>
    </submittedName>
</protein>
<reference evidence="2 3" key="1">
    <citation type="submission" date="2019-07" db="EMBL/GenBank/DDBJ databases">
        <title>Full genome sequence of Sphingomonas sp. 4R-6-7(HKS19).</title>
        <authorList>
            <person name="Im W.-T."/>
        </authorList>
    </citation>
    <scope>NUCLEOTIDE SEQUENCE [LARGE SCALE GENOMIC DNA]</scope>
    <source>
        <strain evidence="2 3">HKS19</strain>
    </source>
</reference>
<sequence>MNRPSHSKTPAAGGFPIAIGLTVGAVLGMTRGNALLWLLAGGLVGVGIAVVIWLVDRKN</sequence>
<proteinExistence type="predicted"/>
<keyword evidence="1" id="KW-0812">Transmembrane</keyword>
<keyword evidence="3" id="KW-1185">Reference proteome</keyword>
<evidence type="ECO:0000256" key="1">
    <source>
        <dbReference type="SAM" id="Phobius"/>
    </source>
</evidence>
<evidence type="ECO:0000313" key="3">
    <source>
        <dbReference type="Proteomes" id="UP000315673"/>
    </source>
</evidence>
<keyword evidence="1" id="KW-0472">Membrane</keyword>
<feature type="transmembrane region" description="Helical" evidence="1">
    <location>
        <begin position="12"/>
        <end position="29"/>
    </location>
</feature>
<accession>A0A5B8LF44</accession>
<feature type="transmembrane region" description="Helical" evidence="1">
    <location>
        <begin position="35"/>
        <end position="55"/>
    </location>
</feature>
<evidence type="ECO:0000313" key="2">
    <source>
        <dbReference type="EMBL" id="QDZ06556.1"/>
    </source>
</evidence>
<dbReference type="EMBL" id="CP042306">
    <property type="protein sequence ID" value="QDZ06556.1"/>
    <property type="molecule type" value="Genomic_DNA"/>
</dbReference>